<reference evidence="4" key="1">
    <citation type="submission" date="2017-02" db="UniProtKB">
        <authorList>
            <consortium name="WormBaseParasite"/>
        </authorList>
    </citation>
    <scope>IDENTIFICATION</scope>
</reference>
<organism evidence="4">
    <name type="scientific">Hydatigena taeniaeformis</name>
    <name type="common">Feline tapeworm</name>
    <name type="synonym">Taenia taeniaeformis</name>
    <dbReference type="NCBI Taxonomy" id="6205"/>
    <lineage>
        <taxon>Eukaryota</taxon>
        <taxon>Metazoa</taxon>
        <taxon>Spiralia</taxon>
        <taxon>Lophotrochozoa</taxon>
        <taxon>Platyhelminthes</taxon>
        <taxon>Cestoda</taxon>
        <taxon>Eucestoda</taxon>
        <taxon>Cyclophyllidea</taxon>
        <taxon>Taeniidae</taxon>
        <taxon>Hydatigera</taxon>
    </lineage>
</organism>
<keyword evidence="3" id="KW-1185">Reference proteome</keyword>
<dbReference type="Proteomes" id="UP000274429">
    <property type="component" value="Unassembled WGS sequence"/>
</dbReference>
<keyword evidence="1" id="KW-1133">Transmembrane helix</keyword>
<dbReference type="AlphaFoldDB" id="A0A0R3XBE7"/>
<dbReference type="STRING" id="6205.A0A0R3XBE7"/>
<reference evidence="2 3" key="2">
    <citation type="submission" date="2018-11" db="EMBL/GenBank/DDBJ databases">
        <authorList>
            <consortium name="Pathogen Informatics"/>
        </authorList>
    </citation>
    <scope>NUCLEOTIDE SEQUENCE [LARGE SCALE GENOMIC DNA]</scope>
</reference>
<keyword evidence="1" id="KW-0812">Transmembrane</keyword>
<dbReference type="OrthoDB" id="1661883at2759"/>
<evidence type="ECO:0000256" key="1">
    <source>
        <dbReference type="SAM" id="Phobius"/>
    </source>
</evidence>
<keyword evidence="1" id="KW-0472">Membrane</keyword>
<evidence type="ECO:0000313" key="4">
    <source>
        <dbReference type="WBParaSite" id="TTAC_0001087401-mRNA-1"/>
    </source>
</evidence>
<gene>
    <name evidence="2" type="ORF">TTAC_LOCUS10857</name>
</gene>
<name>A0A0R3XBE7_HYDTA</name>
<feature type="transmembrane region" description="Helical" evidence="1">
    <location>
        <begin position="80"/>
        <end position="101"/>
    </location>
</feature>
<sequence>MPQSMKETLAQCFPAFKYIYTKEMNGTDPIEMTPMLSTFQTPELAILNTLSMSLGDFNFVDTIIGPLTDDNRLTMHFPEVTLIMFVIFLLFAPMTLTNLLVSQHITAMSPSSVK</sequence>
<evidence type="ECO:0000313" key="3">
    <source>
        <dbReference type="Proteomes" id="UP000274429"/>
    </source>
</evidence>
<proteinExistence type="predicted"/>
<evidence type="ECO:0000313" key="2">
    <source>
        <dbReference type="EMBL" id="VDM35837.1"/>
    </source>
</evidence>
<accession>A0A0R3XBE7</accession>
<protein>
    <submittedName>
        <fullName evidence="4">Ion_trans domain-containing protein</fullName>
    </submittedName>
</protein>
<dbReference type="EMBL" id="UYWX01022381">
    <property type="protein sequence ID" value="VDM35837.1"/>
    <property type="molecule type" value="Genomic_DNA"/>
</dbReference>
<dbReference type="WBParaSite" id="TTAC_0001087401-mRNA-1">
    <property type="protein sequence ID" value="TTAC_0001087401-mRNA-1"/>
    <property type="gene ID" value="TTAC_0001087401"/>
</dbReference>